<dbReference type="GO" id="GO:0008094">
    <property type="term" value="F:ATP-dependent activity, acting on DNA"/>
    <property type="evidence" value="ECO:0007669"/>
    <property type="project" value="TreeGrafter"/>
</dbReference>
<evidence type="ECO:0000313" key="3">
    <source>
        <dbReference type="EMBL" id="EFN84328.1"/>
    </source>
</evidence>
<dbReference type="InterPro" id="IPR051988">
    <property type="entry name" value="HRR_RAD51_Paralog"/>
</dbReference>
<dbReference type="STRING" id="610380.E2BIY3"/>
<keyword evidence="2" id="KW-0539">Nucleus</keyword>
<dbReference type="PANTHER" id="PTHR46457:SF1">
    <property type="entry name" value="DNA REPAIR PROTEIN RAD51 HOMOLOG 4"/>
    <property type="match status" value="1"/>
</dbReference>
<organism evidence="4">
    <name type="scientific">Harpegnathos saltator</name>
    <name type="common">Jerdon's jumping ant</name>
    <dbReference type="NCBI Taxonomy" id="610380"/>
    <lineage>
        <taxon>Eukaryota</taxon>
        <taxon>Metazoa</taxon>
        <taxon>Ecdysozoa</taxon>
        <taxon>Arthropoda</taxon>
        <taxon>Hexapoda</taxon>
        <taxon>Insecta</taxon>
        <taxon>Pterygota</taxon>
        <taxon>Neoptera</taxon>
        <taxon>Endopterygota</taxon>
        <taxon>Hymenoptera</taxon>
        <taxon>Apocrita</taxon>
        <taxon>Aculeata</taxon>
        <taxon>Formicoidea</taxon>
        <taxon>Formicidae</taxon>
        <taxon>Ponerinae</taxon>
        <taxon>Ponerini</taxon>
        <taxon>Harpegnathos</taxon>
    </lineage>
</organism>
<dbReference type="GO" id="GO:0000723">
    <property type="term" value="P:telomere maintenance"/>
    <property type="evidence" value="ECO:0007669"/>
    <property type="project" value="TreeGrafter"/>
</dbReference>
<dbReference type="PANTHER" id="PTHR46457">
    <property type="entry name" value="DNA REPAIR PROTEIN RAD51 HOMOLOG 4"/>
    <property type="match status" value="1"/>
</dbReference>
<evidence type="ECO:0008006" key="5">
    <source>
        <dbReference type="Google" id="ProtNLM"/>
    </source>
</evidence>
<dbReference type="InParanoid" id="E2BIY3"/>
<dbReference type="GO" id="GO:0000400">
    <property type="term" value="F:four-way junction DNA binding"/>
    <property type="evidence" value="ECO:0007669"/>
    <property type="project" value="TreeGrafter"/>
</dbReference>
<dbReference type="InterPro" id="IPR027417">
    <property type="entry name" value="P-loop_NTPase"/>
</dbReference>
<dbReference type="Proteomes" id="UP000008237">
    <property type="component" value="Unassembled WGS sequence"/>
</dbReference>
<dbReference type="EMBL" id="GL448543">
    <property type="protein sequence ID" value="EFN84328.1"/>
    <property type="molecule type" value="Genomic_DNA"/>
</dbReference>
<accession>E2BIY3</accession>
<dbReference type="GO" id="GO:0007131">
    <property type="term" value="P:reciprocal meiotic recombination"/>
    <property type="evidence" value="ECO:0007669"/>
    <property type="project" value="TreeGrafter"/>
</dbReference>
<name>E2BIY3_HARSA</name>
<dbReference type="GO" id="GO:0042148">
    <property type="term" value="P:DNA strand invasion"/>
    <property type="evidence" value="ECO:0007669"/>
    <property type="project" value="TreeGrafter"/>
</dbReference>
<dbReference type="GO" id="GO:0005815">
    <property type="term" value="C:microtubule organizing center"/>
    <property type="evidence" value="ECO:0007669"/>
    <property type="project" value="TreeGrafter"/>
</dbReference>
<evidence type="ECO:0000256" key="1">
    <source>
        <dbReference type="ARBA" id="ARBA00004123"/>
    </source>
</evidence>
<gene>
    <name evidence="3" type="ORF">EAI_13820</name>
</gene>
<dbReference type="GO" id="GO:0033063">
    <property type="term" value="C:Rad51B-Rad51C-Rad51D-XRCC2 complex"/>
    <property type="evidence" value="ECO:0007669"/>
    <property type="project" value="TreeGrafter"/>
</dbReference>
<dbReference type="GO" id="GO:0000724">
    <property type="term" value="P:double-strand break repair via homologous recombination"/>
    <property type="evidence" value="ECO:0007669"/>
    <property type="project" value="TreeGrafter"/>
</dbReference>
<evidence type="ECO:0000313" key="4">
    <source>
        <dbReference type="Proteomes" id="UP000008237"/>
    </source>
</evidence>
<proteinExistence type="predicted"/>
<dbReference type="GO" id="GO:0003697">
    <property type="term" value="F:single-stranded DNA binding"/>
    <property type="evidence" value="ECO:0007669"/>
    <property type="project" value="TreeGrafter"/>
</dbReference>
<dbReference type="GO" id="GO:0005657">
    <property type="term" value="C:replication fork"/>
    <property type="evidence" value="ECO:0007669"/>
    <property type="project" value="TreeGrafter"/>
</dbReference>
<keyword evidence="4" id="KW-1185">Reference proteome</keyword>
<evidence type="ECO:0000256" key="2">
    <source>
        <dbReference type="ARBA" id="ARBA00023242"/>
    </source>
</evidence>
<dbReference type="AlphaFoldDB" id="E2BIY3"/>
<reference evidence="3 4" key="1">
    <citation type="journal article" date="2010" name="Science">
        <title>Genomic comparison of the ants Camponotus floridanus and Harpegnathos saltator.</title>
        <authorList>
            <person name="Bonasio R."/>
            <person name="Zhang G."/>
            <person name="Ye C."/>
            <person name="Mutti N.S."/>
            <person name="Fang X."/>
            <person name="Qin N."/>
            <person name="Donahue G."/>
            <person name="Yang P."/>
            <person name="Li Q."/>
            <person name="Li C."/>
            <person name="Zhang P."/>
            <person name="Huang Z."/>
            <person name="Berger S.L."/>
            <person name="Reinberg D."/>
            <person name="Wang J."/>
            <person name="Liebig J."/>
        </authorList>
    </citation>
    <scope>NUCLEOTIDE SEQUENCE [LARGE SCALE GENOMIC DNA]</scope>
    <source>
        <strain evidence="3 4">R22 G/1</strain>
    </source>
</reference>
<dbReference type="Gene3D" id="3.40.50.300">
    <property type="entry name" value="P-loop containing nucleotide triphosphate hydrolases"/>
    <property type="match status" value="1"/>
</dbReference>
<sequence>MVKLNASVHPSLSETVTENLRRRNMVTTADFIAADSVELAAFTGLSHAEILQVKQHILKEFGYTKRSGLDLFVAEKNVISTGVTCELIQDLRQLLALYKTEKYSLKEKRFLVIIDSLTAIIFETTRQMQQKTCESIYQLDELAEVCRFLIFECRATVVTVNSVSRWNSTNGAKPADVTPALGKYWIPIPATRLLLARQQHGEIRKITVLRDPRVKWEDSCTVNVCGAGVTSR</sequence>
<comment type="subcellular location">
    <subcellularLocation>
        <location evidence="1">Nucleus</location>
    </subcellularLocation>
</comment>
<protein>
    <recommendedName>
        <fullName evidence="5">DNA repair protein RAD51-like protein 4</fullName>
    </recommendedName>
</protein>
<dbReference type="OrthoDB" id="336321at2759"/>